<feature type="transmembrane region" description="Helical" evidence="1">
    <location>
        <begin position="590"/>
        <end position="609"/>
    </location>
</feature>
<name>A0A0S4IZM2_BODSA</name>
<dbReference type="EMBL" id="CYKH01000734">
    <property type="protein sequence ID" value="CUG28832.1"/>
    <property type="molecule type" value="Genomic_DNA"/>
</dbReference>
<dbReference type="AlphaFoldDB" id="A0A0S4IZM2"/>
<feature type="transmembrane region" description="Helical" evidence="1">
    <location>
        <begin position="213"/>
        <end position="233"/>
    </location>
</feature>
<evidence type="ECO:0000313" key="2">
    <source>
        <dbReference type="EMBL" id="CUG28832.1"/>
    </source>
</evidence>
<feature type="transmembrane region" description="Helical" evidence="1">
    <location>
        <begin position="325"/>
        <end position="347"/>
    </location>
</feature>
<proteinExistence type="predicted"/>
<accession>A0A0S4IZM2</accession>
<organism evidence="2 3">
    <name type="scientific">Bodo saltans</name>
    <name type="common">Flagellated protozoan</name>
    <dbReference type="NCBI Taxonomy" id="75058"/>
    <lineage>
        <taxon>Eukaryota</taxon>
        <taxon>Discoba</taxon>
        <taxon>Euglenozoa</taxon>
        <taxon>Kinetoplastea</taxon>
        <taxon>Metakinetoplastina</taxon>
        <taxon>Eubodonida</taxon>
        <taxon>Bodonidae</taxon>
        <taxon>Bodo</taxon>
    </lineage>
</organism>
<feature type="transmembrane region" description="Helical" evidence="1">
    <location>
        <begin position="281"/>
        <end position="304"/>
    </location>
</feature>
<feature type="transmembrane region" description="Helical" evidence="1">
    <location>
        <begin position="406"/>
        <end position="429"/>
    </location>
</feature>
<feature type="transmembrane region" description="Helical" evidence="1">
    <location>
        <begin position="98"/>
        <end position="120"/>
    </location>
</feature>
<gene>
    <name evidence="2" type="ORF">BSAL_77000</name>
</gene>
<feature type="transmembrane region" description="Helical" evidence="1">
    <location>
        <begin position="621"/>
        <end position="645"/>
    </location>
</feature>
<dbReference type="Proteomes" id="UP000051952">
    <property type="component" value="Unassembled WGS sequence"/>
</dbReference>
<feature type="transmembrane region" description="Helical" evidence="1">
    <location>
        <begin position="253"/>
        <end position="275"/>
    </location>
</feature>
<sequence>MSVEVANSTNQDDAPSRQVSLAVPSYSEPFGTLGVSPVSDATRPSELIVSWGQSFDHAIEATDAAIRTYEVEFSKTPWTGGKDGWGGVRKVVIHEVGMFMYDCLAVFCFLLILCTLYRIVPFFRSIPKLNNLRRACLLQVAEIGIDIFYVYKVLLVLSFVKGAFSLPSDLVFYLLQKPSFDVARQIIDYHLGSVLEDLIYILSLVFAWDTIRFALATAVFGVFSPCVVLEGAFSRWDGTSGENRPDWNPCVAFCLLMLSSLWVIGVPVFVGYYVAQHNVASAPGAVFFAIMGFVLYLGLAVTAAQRDEAVVSIRRHTVRCLSLSLRYAGLFLAQLLDACLSLSLRYAGLFLAQLLDAAQLLALVFQASRPDLYGATIGGGLEQASNYVFATFGATWTSNGVPFGTYLAIILAIFYFIVAGAPVVCGDMLHWRKGSLIVQSPAWVAAMTFLGQTCMLTVVRNISLLFSCDESTFRLSFSTPDAPAICWQGGLKSTTVFCAILLTYYVPTALMKNQKFNVAIMRSVDVVSPQLYHCLTRLPIATCCVLCTLRYEHRAFTLATVLVTMIWCVLVSLVYPRLVQSPISSVQTVGWYKVIVYAVVGVSAALVLGQLQQDVASGPSYWSLYATIAVVATAIVAIIVLGVLLSRATRAQEDSIDDVKKTMARARQQLAALGALKAMPGEGDAGGKVFARRLAQATRCSELAVLLLYLEGQCYTMELSAVFLSTRQAWEKKTLAIMDPNDKSNALDIDWYRMDFPRYLLCCECCRDVNSHNRRRDDDDDDPSVTEDDKLVVLQEVCQSLMQAARCR</sequence>
<feature type="transmembrane region" description="Helical" evidence="1">
    <location>
        <begin position="482"/>
        <end position="506"/>
    </location>
</feature>
<feature type="transmembrane region" description="Helical" evidence="1">
    <location>
        <begin position="555"/>
        <end position="578"/>
    </location>
</feature>
<keyword evidence="1" id="KW-1133">Transmembrane helix</keyword>
<evidence type="ECO:0000313" key="3">
    <source>
        <dbReference type="Proteomes" id="UP000051952"/>
    </source>
</evidence>
<feature type="transmembrane region" description="Helical" evidence="1">
    <location>
        <begin position="157"/>
        <end position="175"/>
    </location>
</feature>
<keyword evidence="1" id="KW-0472">Membrane</keyword>
<keyword evidence="1 2" id="KW-0812">Transmembrane</keyword>
<reference evidence="3" key="1">
    <citation type="submission" date="2015-09" db="EMBL/GenBank/DDBJ databases">
        <authorList>
            <consortium name="Pathogen Informatics"/>
        </authorList>
    </citation>
    <scope>NUCLEOTIDE SEQUENCE [LARGE SCALE GENOMIC DNA]</scope>
    <source>
        <strain evidence="3">Lake Konstanz</strain>
    </source>
</reference>
<protein>
    <submittedName>
        <fullName evidence="2">Transmembrane protein, putative</fullName>
    </submittedName>
</protein>
<dbReference type="VEuPathDB" id="TriTrypDB:BSAL_77000"/>
<evidence type="ECO:0000256" key="1">
    <source>
        <dbReference type="SAM" id="Phobius"/>
    </source>
</evidence>
<keyword evidence="3" id="KW-1185">Reference proteome</keyword>